<dbReference type="KEGG" id="halx:M0R89_10135"/>
<proteinExistence type="predicted"/>
<feature type="transmembrane region" description="Helical" evidence="7">
    <location>
        <begin position="285"/>
        <end position="310"/>
    </location>
</feature>
<keyword evidence="5 7" id="KW-0472">Membrane</keyword>
<gene>
    <name evidence="9" type="ORF">M0R89_10135</name>
</gene>
<feature type="transmembrane region" description="Helical" evidence="7">
    <location>
        <begin position="550"/>
        <end position="575"/>
    </location>
</feature>
<organism evidence="9 10">
    <name type="scientific">Halorussus limi</name>
    <dbReference type="NCBI Taxonomy" id="2938695"/>
    <lineage>
        <taxon>Archaea</taxon>
        <taxon>Methanobacteriati</taxon>
        <taxon>Methanobacteriota</taxon>
        <taxon>Stenosarchaea group</taxon>
        <taxon>Halobacteria</taxon>
        <taxon>Halobacteriales</taxon>
        <taxon>Haladaptataceae</taxon>
        <taxon>Halorussus</taxon>
    </lineage>
</organism>
<feature type="region of interest" description="Disordered" evidence="6">
    <location>
        <begin position="1"/>
        <end position="26"/>
    </location>
</feature>
<accession>A0A8U0HPV9</accession>
<dbReference type="InterPro" id="IPR018076">
    <property type="entry name" value="T2SS_GspF_dom"/>
</dbReference>
<dbReference type="PANTHER" id="PTHR35402">
    <property type="entry name" value="INTEGRAL MEMBRANE PROTEIN-RELATED"/>
    <property type="match status" value="1"/>
</dbReference>
<dbReference type="Pfam" id="PF00482">
    <property type="entry name" value="T2SSF"/>
    <property type="match status" value="1"/>
</dbReference>
<sequence length="654" mass="68798">MNAAGEGGHPTADESERVATTDGVQTTETTGIPTLSVLDRALYALFSRHADRARHDADRKHYRATGVTASFDVYLARTYGLSWLALALLTAWTFVVVVALPDATLAAAADFLRRGVPGLEAVGVPAVSRTAAAVGAGLGVGLAGKRATVALGGRYLEWTASARRSNIERTLPGAVRYLHALSSGNEDGAAMLRKVADREEAYGETAVAFRKALNKATLTGSLGEGLRVVARDTPSRDALAPFLVKFREHAEQGPDALAQYLRMESRMLSNRQDRSREQASDFLELIAEMFVVLLVLPALLIIVVTVMSVLAPGLSAETATPFGRVTVRALLVYGSAGFILVVGGVAAAVVAALRPPDQSGRDYERPDGALPVLASALRNPASALVAFTPLAVGVAAALGTLGYSPVNVALLGYVAAALPVGLVALRRANLDDAKDREIKDFVHAVSGHVSLGRPFSEAVERVARDVDLGALDGDVSDLAFNANLTTRGGDLQAAALSRFVDRVGTPLADQTIGLVTGALDAGGDAEAVFETLQVEIGRLYHERKALRSNMLVYVAVGWTTALLVVGIMVAVNVYVLDSFAQLSSISTADAGIALDADAVQPARDRRRFYVVTQATMLACGWFAGYASRGRYEALLHSGALVGVAYFVFAGVGMI</sequence>
<evidence type="ECO:0000256" key="6">
    <source>
        <dbReference type="SAM" id="MobiDB-lite"/>
    </source>
</evidence>
<evidence type="ECO:0000313" key="10">
    <source>
        <dbReference type="Proteomes" id="UP000830729"/>
    </source>
</evidence>
<feature type="transmembrane region" description="Helical" evidence="7">
    <location>
        <begin position="408"/>
        <end position="425"/>
    </location>
</feature>
<feature type="transmembrane region" description="Helical" evidence="7">
    <location>
        <begin position="383"/>
        <end position="402"/>
    </location>
</feature>
<protein>
    <submittedName>
        <fullName evidence="9">Type II secretion system F family protein</fullName>
    </submittedName>
</protein>
<comment type="subcellular location">
    <subcellularLocation>
        <location evidence="1">Cell membrane</location>
        <topology evidence="1">Multi-pass membrane protein</topology>
    </subcellularLocation>
</comment>
<feature type="transmembrane region" description="Helical" evidence="7">
    <location>
        <begin position="633"/>
        <end position="653"/>
    </location>
</feature>
<keyword evidence="3 7" id="KW-0812">Transmembrane</keyword>
<dbReference type="GO" id="GO:0005886">
    <property type="term" value="C:plasma membrane"/>
    <property type="evidence" value="ECO:0007669"/>
    <property type="project" value="UniProtKB-SubCell"/>
</dbReference>
<evidence type="ECO:0000256" key="2">
    <source>
        <dbReference type="ARBA" id="ARBA00022475"/>
    </source>
</evidence>
<name>A0A8U0HPV9_9EURY</name>
<dbReference type="EMBL" id="CP096659">
    <property type="protein sequence ID" value="UPV72907.1"/>
    <property type="molecule type" value="Genomic_DNA"/>
</dbReference>
<keyword evidence="10" id="KW-1185">Reference proteome</keyword>
<evidence type="ECO:0000256" key="3">
    <source>
        <dbReference type="ARBA" id="ARBA00022692"/>
    </source>
</evidence>
<feature type="domain" description="Type II secretion system protein GspF" evidence="8">
    <location>
        <begin position="189"/>
        <end position="304"/>
    </location>
</feature>
<keyword evidence="4 7" id="KW-1133">Transmembrane helix</keyword>
<evidence type="ECO:0000259" key="8">
    <source>
        <dbReference type="Pfam" id="PF00482"/>
    </source>
</evidence>
<evidence type="ECO:0000256" key="1">
    <source>
        <dbReference type="ARBA" id="ARBA00004651"/>
    </source>
</evidence>
<evidence type="ECO:0000313" key="9">
    <source>
        <dbReference type="EMBL" id="UPV72907.1"/>
    </source>
</evidence>
<evidence type="ECO:0000256" key="7">
    <source>
        <dbReference type="SAM" id="Phobius"/>
    </source>
</evidence>
<dbReference type="InterPro" id="IPR056569">
    <property type="entry name" value="ArlJ-like"/>
</dbReference>
<keyword evidence="2" id="KW-1003">Cell membrane</keyword>
<evidence type="ECO:0000256" key="4">
    <source>
        <dbReference type="ARBA" id="ARBA00022989"/>
    </source>
</evidence>
<dbReference type="Proteomes" id="UP000830729">
    <property type="component" value="Chromosome"/>
</dbReference>
<evidence type="ECO:0000256" key="5">
    <source>
        <dbReference type="ARBA" id="ARBA00023136"/>
    </source>
</evidence>
<feature type="transmembrane region" description="Helical" evidence="7">
    <location>
        <begin position="608"/>
        <end position="626"/>
    </location>
</feature>
<reference evidence="9 10" key="1">
    <citation type="submission" date="2022-04" db="EMBL/GenBank/DDBJ databases">
        <title>Diverse halophilic archaea isolated from saline environments.</title>
        <authorList>
            <person name="Cui H.-L."/>
        </authorList>
    </citation>
    <scope>NUCLEOTIDE SEQUENCE [LARGE SCALE GENOMIC DNA]</scope>
    <source>
        <strain evidence="9 10">XZYJT49</strain>
    </source>
</reference>
<feature type="transmembrane region" description="Helical" evidence="7">
    <location>
        <begin position="80"/>
        <end position="100"/>
    </location>
</feature>
<feature type="transmembrane region" description="Helical" evidence="7">
    <location>
        <begin position="330"/>
        <end position="353"/>
    </location>
</feature>
<dbReference type="AlphaFoldDB" id="A0A8U0HPV9"/>